<evidence type="ECO:0000259" key="10">
    <source>
        <dbReference type="Pfam" id="PF01172"/>
    </source>
</evidence>
<dbReference type="NCBIfam" id="TIGR00291">
    <property type="entry name" value="RNA_SBDS"/>
    <property type="match status" value="1"/>
</dbReference>
<dbReference type="Gene3D" id="1.50.10.10">
    <property type="match status" value="1"/>
</dbReference>
<dbReference type="InterPro" id="IPR039100">
    <property type="entry name" value="Sdo1/SBDS-like"/>
</dbReference>
<evidence type="ECO:0000313" key="14">
    <source>
        <dbReference type="EMBL" id="CAF1579780.1"/>
    </source>
</evidence>
<evidence type="ECO:0000313" key="16">
    <source>
        <dbReference type="Proteomes" id="UP000663834"/>
    </source>
</evidence>
<evidence type="ECO:0000256" key="6">
    <source>
        <dbReference type="ARBA" id="ARBA00022517"/>
    </source>
</evidence>
<dbReference type="Proteomes" id="UP000663834">
    <property type="component" value="Unassembled WGS sequence"/>
</dbReference>
<comment type="subcellular location">
    <subcellularLocation>
        <location evidence="2">Cytoplasm</location>
    </subcellularLocation>
    <subcellularLocation>
        <location evidence="1">Nucleus</location>
    </subcellularLocation>
</comment>
<sequence>MLSIILLTIFFHENFAGKCPSHEYSTPFNSSSSILTKQLNSFWSIYGNCEEKLDTTDNCFGDNPAWAEWDSLKFSWNDRNSYRDHGKTTLFRFPIIGINGTEGEMSDGFLWSWIDSERWPDARGSHGHVASYHFDQLPRFTAAIYQYYVWTGDRIFLQSILPRAELVVNFLISNMNGSAGIPINTINDGISENSRPSTYMDQVKSGWKDAWIALTFYTALNNIAALESVVGNETNREFYQSLADKLNSAFDDIFWNETTGRYAGWVDRNGNQHDSGYVYINLEAIARGLGNRSKADRIFDWLSHPADPILIGPHNGSTDVYHNIVAPRTTTENVRQSDWDGWSDPDEGRRPYGGLVESGGTMMWLTYYDVMARLRFNYTDEAFNILNNMLERVDNDSNCLTFNYEKGRIRDDFGEDFVQIGSNFPFPESGIAAISFLHGFVGVTAQIDGLKICPQLPSSLDFIQAQVNYIGVTLTIRVSKQMQPSSSYCITIPERQLSIDIFLDNYMATKIFTPTNQIRLTNIATVRLKKGGKRFEIACYRNKVVSWRNKEEKDLDEVLQTHTVFSNVSKGQAAKKEDLINSFNTDDQTKICLEILEKGELQVSDKERTQHLENTFKEIASVVSGKCINPETKRPYTISIIEQAMRDIHFSINPNRNAKQQALDVIRQLKHSNNIPIQQAQMRVQLTIPAKDAKKFKEKMNKLSAAPNIENEEFLGSSMQLICSIDPGVFRELDDLLRSETRGQGQLELLSLMDVAEGDEALNDLNEEKTDD</sequence>
<organism evidence="14 16">
    <name type="scientific">Rotaria magnacalcarata</name>
    <dbReference type="NCBI Taxonomy" id="392030"/>
    <lineage>
        <taxon>Eukaryota</taxon>
        <taxon>Metazoa</taxon>
        <taxon>Spiralia</taxon>
        <taxon>Gnathifera</taxon>
        <taxon>Rotifera</taxon>
        <taxon>Eurotatoria</taxon>
        <taxon>Bdelloidea</taxon>
        <taxon>Philodinida</taxon>
        <taxon>Philodinidae</taxon>
        <taxon>Rotaria</taxon>
    </lineage>
</organism>
<reference evidence="14" key="1">
    <citation type="submission" date="2021-02" db="EMBL/GenBank/DDBJ databases">
        <authorList>
            <person name="Nowell W R."/>
        </authorList>
    </citation>
    <scope>NUCLEOTIDE SEQUENCE</scope>
</reference>
<dbReference type="InterPro" id="IPR012341">
    <property type="entry name" value="6hp_glycosidase-like_sf"/>
</dbReference>
<dbReference type="SUPFAM" id="SSF48208">
    <property type="entry name" value="Six-hairpin glycosidases"/>
    <property type="match status" value="1"/>
</dbReference>
<feature type="signal peptide" evidence="9">
    <location>
        <begin position="1"/>
        <end position="16"/>
    </location>
</feature>
<dbReference type="Gene3D" id="1.10.10.900">
    <property type="entry name" value="SBDS protein C-terminal domain, subdomain 1"/>
    <property type="match status" value="1"/>
</dbReference>
<dbReference type="Pfam" id="PF20268">
    <property type="entry name" value="SBDS_C"/>
    <property type="match status" value="1"/>
</dbReference>
<keyword evidence="5" id="KW-0963">Cytoplasm</keyword>
<dbReference type="GO" id="GO:0042256">
    <property type="term" value="P:cytosolic ribosome assembly"/>
    <property type="evidence" value="ECO:0007669"/>
    <property type="project" value="InterPro"/>
</dbReference>
<dbReference type="Proteomes" id="UP000663855">
    <property type="component" value="Unassembled WGS sequence"/>
</dbReference>
<proteinExistence type="inferred from homology"/>
<name>A0A815Z556_9BILA</name>
<dbReference type="Pfam" id="PF01172">
    <property type="entry name" value="SBDS_N"/>
    <property type="match status" value="1"/>
</dbReference>
<dbReference type="InterPro" id="IPR037188">
    <property type="entry name" value="Sdo1/SBDS_central_sf"/>
</dbReference>
<dbReference type="Proteomes" id="UP000676336">
    <property type="component" value="Unassembled WGS sequence"/>
</dbReference>
<evidence type="ECO:0000313" key="15">
    <source>
        <dbReference type="EMBL" id="CAF4267381.1"/>
    </source>
</evidence>
<dbReference type="Gene3D" id="3.30.70.240">
    <property type="match status" value="1"/>
</dbReference>
<feature type="chain" id="PRO_5035688527" description="Ribosome maturation protein SBDS" evidence="9">
    <location>
        <begin position="17"/>
        <end position="772"/>
    </location>
</feature>
<dbReference type="PROSITE" id="PS01267">
    <property type="entry name" value="UPF0023"/>
    <property type="match status" value="1"/>
</dbReference>
<dbReference type="AlphaFoldDB" id="A0A815Z556"/>
<protein>
    <recommendedName>
        <fullName evidence="4">Ribosome maturation protein SBDS</fullName>
    </recommendedName>
</protein>
<keyword evidence="7" id="KW-0539">Nucleus</keyword>
<dbReference type="Pfam" id="PF09377">
    <property type="entry name" value="SBDS_domain_II"/>
    <property type="match status" value="1"/>
</dbReference>
<dbReference type="InterPro" id="IPR018978">
    <property type="entry name" value="SDO1/SBDS_central"/>
</dbReference>
<dbReference type="Gene3D" id="3.30.1250.10">
    <property type="entry name" value="Ribosome maturation protein SBDS, N-terminal domain"/>
    <property type="match status" value="1"/>
</dbReference>
<keyword evidence="6" id="KW-0690">Ribosome biogenesis</keyword>
<evidence type="ECO:0000256" key="2">
    <source>
        <dbReference type="ARBA" id="ARBA00004496"/>
    </source>
</evidence>
<dbReference type="InterPro" id="IPR018023">
    <property type="entry name" value="Ribosome_mat_SBDS_CS"/>
</dbReference>
<dbReference type="OrthoDB" id="9998177at2759"/>
<comment type="similarity">
    <text evidence="3">Belongs to the SDO1/SBDS family.</text>
</comment>
<comment type="subunit">
    <text evidence="8">Associates with the 60S ribosomal subunit.</text>
</comment>
<dbReference type="FunFam" id="3.30.1250.10:FF:000001">
    <property type="entry name" value="SBDS, ribosome maturation factor"/>
    <property type="match status" value="1"/>
</dbReference>
<dbReference type="SUPFAM" id="SSF109728">
    <property type="entry name" value="Hypothetical protein AF0491, middle domain"/>
    <property type="match status" value="1"/>
</dbReference>
<accession>A0A815Z556</accession>
<evidence type="ECO:0000259" key="12">
    <source>
        <dbReference type="Pfam" id="PF20268"/>
    </source>
</evidence>
<dbReference type="SUPFAM" id="SSF89895">
    <property type="entry name" value="FYSH domain"/>
    <property type="match status" value="1"/>
</dbReference>
<feature type="domain" description="Ribosome maturation protein SDO1/SBDS N-terminal" evidence="10">
    <location>
        <begin position="522"/>
        <end position="608"/>
    </location>
</feature>
<evidence type="ECO:0000256" key="5">
    <source>
        <dbReference type="ARBA" id="ARBA00022490"/>
    </source>
</evidence>
<evidence type="ECO:0000256" key="8">
    <source>
        <dbReference type="ARBA" id="ARBA00049708"/>
    </source>
</evidence>
<dbReference type="EMBL" id="CAJNOV010005370">
    <property type="protein sequence ID" value="CAF1208526.1"/>
    <property type="molecule type" value="Genomic_DNA"/>
</dbReference>
<evidence type="ECO:0000313" key="13">
    <source>
        <dbReference type="EMBL" id="CAF1208526.1"/>
    </source>
</evidence>
<dbReference type="PANTHER" id="PTHR10927:SF1">
    <property type="entry name" value="RIBOSOME MATURATION PROTEIN SBDS"/>
    <property type="match status" value="1"/>
</dbReference>
<dbReference type="GO" id="GO:0005975">
    <property type="term" value="P:carbohydrate metabolic process"/>
    <property type="evidence" value="ECO:0007669"/>
    <property type="project" value="InterPro"/>
</dbReference>
<keyword evidence="9" id="KW-0732">Signal</keyword>
<evidence type="ECO:0000256" key="9">
    <source>
        <dbReference type="SAM" id="SignalP"/>
    </source>
</evidence>
<feature type="domain" description="Ribosome maturation protein SDO1/SBDS central" evidence="11">
    <location>
        <begin position="617"/>
        <end position="680"/>
    </location>
</feature>
<evidence type="ECO:0000256" key="3">
    <source>
        <dbReference type="ARBA" id="ARBA00007433"/>
    </source>
</evidence>
<dbReference type="EMBL" id="CAJNOW010010371">
    <property type="protein sequence ID" value="CAF1579780.1"/>
    <property type="molecule type" value="Genomic_DNA"/>
</dbReference>
<dbReference type="InterPro" id="IPR046928">
    <property type="entry name" value="SDO1/SBDS_C"/>
</dbReference>
<evidence type="ECO:0000256" key="4">
    <source>
        <dbReference type="ARBA" id="ARBA00014814"/>
    </source>
</evidence>
<dbReference type="PANTHER" id="PTHR10927">
    <property type="entry name" value="RIBOSOME MATURATION PROTEIN SBDS"/>
    <property type="match status" value="1"/>
</dbReference>
<comment type="caution">
    <text evidence="14">The sequence shown here is derived from an EMBL/GenBank/DDBJ whole genome shotgun (WGS) entry which is preliminary data.</text>
</comment>
<dbReference type="InterPro" id="IPR036786">
    <property type="entry name" value="Ribosome_mat_SBDS_N_sf"/>
</dbReference>
<dbReference type="GO" id="GO:0005634">
    <property type="term" value="C:nucleus"/>
    <property type="evidence" value="ECO:0007669"/>
    <property type="project" value="UniProtKB-SubCell"/>
</dbReference>
<dbReference type="InterPro" id="IPR019783">
    <property type="entry name" value="SDO1/SBDS_N"/>
</dbReference>
<evidence type="ECO:0000256" key="7">
    <source>
        <dbReference type="ARBA" id="ARBA00023242"/>
    </source>
</evidence>
<dbReference type="InterPro" id="IPR008928">
    <property type="entry name" value="6-hairpin_glycosidase_sf"/>
</dbReference>
<dbReference type="GO" id="GO:0005737">
    <property type="term" value="C:cytoplasm"/>
    <property type="evidence" value="ECO:0007669"/>
    <property type="project" value="UniProtKB-SubCell"/>
</dbReference>
<dbReference type="InterPro" id="IPR002140">
    <property type="entry name" value="Sdo1/SBDS"/>
</dbReference>
<evidence type="ECO:0000256" key="1">
    <source>
        <dbReference type="ARBA" id="ARBA00004123"/>
    </source>
</evidence>
<dbReference type="EMBL" id="CAJOBI010029976">
    <property type="protein sequence ID" value="CAF4267381.1"/>
    <property type="molecule type" value="Genomic_DNA"/>
</dbReference>
<evidence type="ECO:0000259" key="11">
    <source>
        <dbReference type="Pfam" id="PF09377"/>
    </source>
</evidence>
<feature type="domain" description="Ribosome maturation protein SDO1/SBDS C-terminal" evidence="12">
    <location>
        <begin position="682"/>
        <end position="752"/>
    </location>
</feature>
<gene>
    <name evidence="13" type="ORF">CJN711_LOCUS12401</name>
    <name evidence="14" type="ORF">KQP761_LOCUS20033</name>
    <name evidence="15" type="ORF">SMN809_LOCUS24682</name>
</gene>